<reference evidence="2 3" key="1">
    <citation type="submission" date="2016-05" db="EMBL/GenBank/DDBJ databases">
        <title>Draft Genome Sequence of Algibacter sp. Strain SK-16 Isolated from the Surface Water of Aburatsubo Inlet.</title>
        <authorList>
            <person name="Wong S.-K."/>
            <person name="Yoshizawa S."/>
            <person name="Nakajima Y."/>
            <person name="Ogura Y."/>
            <person name="Tetsuya H."/>
            <person name="Hamasaki K."/>
        </authorList>
    </citation>
    <scope>NUCLEOTIDE SEQUENCE [LARGE SCALE GENOMIC DNA]</scope>
    <source>
        <strain evidence="2 3">SK-16</strain>
    </source>
</reference>
<protein>
    <submittedName>
        <fullName evidence="2">Phosphohydrolase</fullName>
    </submittedName>
</protein>
<feature type="domain" description="Pyridoxamine 5'-phosphate oxidase N-terminal" evidence="1">
    <location>
        <begin position="30"/>
        <end position="149"/>
    </location>
</feature>
<dbReference type="InterPro" id="IPR012349">
    <property type="entry name" value="Split_barrel_FMN-bd"/>
</dbReference>
<dbReference type="Pfam" id="PF01243">
    <property type="entry name" value="PNPOx_N"/>
    <property type="match status" value="1"/>
</dbReference>
<dbReference type="SUPFAM" id="SSF50475">
    <property type="entry name" value="FMN-binding split barrel"/>
    <property type="match status" value="1"/>
</dbReference>
<sequence>MKINNLSQLLDLYGFPNGRAKDKVLSSLEKHAINFIEMAPFLVLSTSSSEGKLDASPRGGVPGFVQVTSATEIVIPDAKGNNIVDSISNIVETGNVGLLFLIPGIDETLRLNGSAYVSIDKSYLDLFTFEKTPPKACIVVTVKEVFLHCAKAFMRSKLWDESVKINQDTFPSMGQMLKDQLGSNKVPEPRKEMIERYKRDL</sequence>
<organism evidence="2 3">
    <name type="scientific">Flavivirga aquatica</name>
    <dbReference type="NCBI Taxonomy" id="1849968"/>
    <lineage>
        <taxon>Bacteria</taxon>
        <taxon>Pseudomonadati</taxon>
        <taxon>Bacteroidota</taxon>
        <taxon>Flavobacteriia</taxon>
        <taxon>Flavobacteriales</taxon>
        <taxon>Flavobacteriaceae</taxon>
        <taxon>Flavivirga</taxon>
    </lineage>
</organism>
<dbReference type="RefSeq" id="WP_069829824.1">
    <property type="nucleotide sequence ID" value="NZ_MDJD01000034.1"/>
</dbReference>
<dbReference type="Proteomes" id="UP000095713">
    <property type="component" value="Unassembled WGS sequence"/>
</dbReference>
<dbReference type="AlphaFoldDB" id="A0A1E5TA96"/>
<name>A0A1E5TA96_9FLAO</name>
<dbReference type="STRING" id="1849968.A8C32_02365"/>
<dbReference type="GO" id="GO:0016787">
    <property type="term" value="F:hydrolase activity"/>
    <property type="evidence" value="ECO:0007669"/>
    <property type="project" value="UniProtKB-KW"/>
</dbReference>
<dbReference type="EMBL" id="MDJD01000034">
    <property type="protein sequence ID" value="OEK08315.1"/>
    <property type="molecule type" value="Genomic_DNA"/>
</dbReference>
<evidence type="ECO:0000313" key="2">
    <source>
        <dbReference type="EMBL" id="OEK08315.1"/>
    </source>
</evidence>
<proteinExistence type="predicted"/>
<dbReference type="PANTHER" id="PTHR42815:SF2">
    <property type="entry name" value="FAD-BINDING, PUTATIVE (AFU_ORTHOLOGUE AFUA_6G07600)-RELATED"/>
    <property type="match status" value="1"/>
</dbReference>
<dbReference type="OrthoDB" id="9796486at2"/>
<keyword evidence="3" id="KW-1185">Reference proteome</keyword>
<gene>
    <name evidence="2" type="ORF">A8C32_02365</name>
</gene>
<dbReference type="NCBIfam" id="TIGR04025">
    <property type="entry name" value="PPOX_FMN_DR2398"/>
    <property type="match status" value="1"/>
</dbReference>
<dbReference type="Gene3D" id="2.30.110.10">
    <property type="entry name" value="Electron Transport, Fmn-binding Protein, Chain A"/>
    <property type="match status" value="1"/>
</dbReference>
<comment type="caution">
    <text evidence="2">The sequence shown here is derived from an EMBL/GenBank/DDBJ whole genome shotgun (WGS) entry which is preliminary data.</text>
</comment>
<dbReference type="InterPro" id="IPR011576">
    <property type="entry name" value="Pyridox_Oxase_N"/>
</dbReference>
<evidence type="ECO:0000313" key="3">
    <source>
        <dbReference type="Proteomes" id="UP000095713"/>
    </source>
</evidence>
<dbReference type="PANTHER" id="PTHR42815">
    <property type="entry name" value="FAD-BINDING, PUTATIVE (AFU_ORTHOLOGUE AFUA_6G07600)-RELATED"/>
    <property type="match status" value="1"/>
</dbReference>
<keyword evidence="2" id="KW-0378">Hydrolase</keyword>
<accession>A0A1E5TA96</accession>
<evidence type="ECO:0000259" key="1">
    <source>
        <dbReference type="Pfam" id="PF01243"/>
    </source>
</evidence>
<dbReference type="InterPro" id="IPR024029">
    <property type="entry name" value="Pyridox_Oxase_FMN-dep"/>
</dbReference>